<dbReference type="EMBL" id="QPIZ01000001">
    <property type="protein sequence ID" value="RCW39314.1"/>
    <property type="molecule type" value="Genomic_DNA"/>
</dbReference>
<sequence>MISFSASIPQKYNGTVNFKRVEKIITFVVQIVPKNQKQCLIRLKIYWKK</sequence>
<proteinExistence type="predicted"/>
<accession>A0A2T0XQV1</accession>
<keyword evidence="2" id="KW-1185">Reference proteome</keyword>
<dbReference type="Proteomes" id="UP000252733">
    <property type="component" value="Unassembled WGS sequence"/>
</dbReference>
<protein>
    <submittedName>
        <fullName evidence="1">Uncharacterized protein</fullName>
    </submittedName>
</protein>
<evidence type="ECO:0000313" key="2">
    <source>
        <dbReference type="Proteomes" id="UP000252733"/>
    </source>
</evidence>
<gene>
    <name evidence="1" type="ORF">DFO77_10183</name>
</gene>
<comment type="caution">
    <text evidence="1">The sequence shown here is derived from an EMBL/GenBank/DDBJ whole genome shotgun (WGS) entry which is preliminary data.</text>
</comment>
<reference evidence="1 2" key="1">
    <citation type="submission" date="2018-07" db="EMBL/GenBank/DDBJ databases">
        <title>Freshwater and sediment microbial communities from various areas in North America, analyzing microbe dynamics in response to fracking.</title>
        <authorList>
            <person name="Lamendella R."/>
        </authorList>
    </citation>
    <scope>NUCLEOTIDE SEQUENCE [LARGE SCALE GENOMIC DNA]</scope>
    <source>
        <strain evidence="1 2">160A</strain>
    </source>
</reference>
<dbReference type="AlphaFoldDB" id="A0A2T0XQV1"/>
<name>A0A2T0XQV1_9BACT</name>
<organism evidence="1 2">
    <name type="scientific">Marinilabilia salmonicolor</name>
    <dbReference type="NCBI Taxonomy" id="989"/>
    <lineage>
        <taxon>Bacteria</taxon>
        <taxon>Pseudomonadati</taxon>
        <taxon>Bacteroidota</taxon>
        <taxon>Bacteroidia</taxon>
        <taxon>Marinilabiliales</taxon>
        <taxon>Marinilabiliaceae</taxon>
        <taxon>Marinilabilia</taxon>
    </lineage>
</organism>
<evidence type="ECO:0000313" key="1">
    <source>
        <dbReference type="EMBL" id="RCW39314.1"/>
    </source>
</evidence>